<evidence type="ECO:0000313" key="2">
    <source>
        <dbReference type="Proteomes" id="UP000074108"/>
    </source>
</evidence>
<comment type="caution">
    <text evidence="1">The sequence shown here is derived from an EMBL/GenBank/DDBJ whole genome shotgun (WGS) entry which is preliminary data.</text>
</comment>
<dbReference type="EMBL" id="LDYG01000046">
    <property type="protein sequence ID" value="KUP04905.1"/>
    <property type="molecule type" value="Genomic_DNA"/>
</dbReference>
<protein>
    <submittedName>
        <fullName evidence="1">Uncharacterized protein</fullName>
    </submittedName>
</protein>
<keyword evidence="2" id="KW-1185">Reference proteome</keyword>
<proteinExistence type="predicted"/>
<accession>A0A147K5I6</accession>
<gene>
    <name evidence="1" type="ORF">Q75_13810</name>
</gene>
<sequence>MRYTRMFDMENLQAIRKKADEISYMCLSNQTDQDIERLKSALDHVSRALSMFAELEIQRMMDGSISYDPESYIKGRVRLAHKAVIVPQNDSFPA</sequence>
<dbReference type="Proteomes" id="UP000074108">
    <property type="component" value="Unassembled WGS sequence"/>
</dbReference>
<name>A0A147K5I6_9BACI</name>
<dbReference type="RefSeq" id="WP_059283732.1">
    <property type="nucleotide sequence ID" value="NZ_LDYG01000046.1"/>
</dbReference>
<dbReference type="OrthoDB" id="2989811at2"/>
<reference evidence="1 2" key="1">
    <citation type="journal article" date="2016" name="Front. Microbiol.">
        <title>Microevolution Analysis of Bacillus coahuilensis Unveils Differences in Phosphorus Acquisition Strategies and Their Regulation.</title>
        <authorList>
            <person name="Gomez-Lunar Z."/>
            <person name="Hernandez-Gonzalez I."/>
            <person name="Rodriguez-Torres M.D."/>
            <person name="Souza V."/>
            <person name="Olmedo-Alvarez G."/>
        </authorList>
    </citation>
    <scope>NUCLEOTIDE SEQUENCE [LARGE SCALE GENOMIC DNA]</scope>
    <source>
        <strain evidence="2">p1.1.43</strain>
    </source>
</reference>
<organism evidence="1 2">
    <name type="scientific">Bacillus coahuilensis p1.1.43</name>
    <dbReference type="NCBI Taxonomy" id="1150625"/>
    <lineage>
        <taxon>Bacteria</taxon>
        <taxon>Bacillati</taxon>
        <taxon>Bacillota</taxon>
        <taxon>Bacilli</taxon>
        <taxon>Bacillales</taxon>
        <taxon>Bacillaceae</taxon>
        <taxon>Bacillus</taxon>
    </lineage>
</organism>
<dbReference type="PATRIC" id="fig|1150625.3.peg.2898"/>
<evidence type="ECO:0000313" key="1">
    <source>
        <dbReference type="EMBL" id="KUP04905.1"/>
    </source>
</evidence>
<dbReference type="AlphaFoldDB" id="A0A147K5I6"/>